<dbReference type="GO" id="GO:0016740">
    <property type="term" value="F:transferase activity"/>
    <property type="evidence" value="ECO:0007669"/>
    <property type="project" value="UniProtKB-KW"/>
</dbReference>
<name>A0A1W2TTQ4_ROSNE</name>
<gene>
    <name evidence="1" type="ORF">SAMD00023353_5700590</name>
</gene>
<dbReference type="AlphaFoldDB" id="A0A1W2TTQ4"/>
<dbReference type="Proteomes" id="UP000054516">
    <property type="component" value="Unassembled WGS sequence"/>
</dbReference>
<evidence type="ECO:0000313" key="2">
    <source>
        <dbReference type="Proteomes" id="UP000054516"/>
    </source>
</evidence>
<protein>
    <submittedName>
        <fullName evidence="1">Putative heptose 1-phosphate adenyltransferase</fullName>
    </submittedName>
</protein>
<dbReference type="STRING" id="77044.A0A1W2TTQ4"/>
<keyword evidence="1" id="KW-0808">Transferase</keyword>
<evidence type="ECO:0000313" key="1">
    <source>
        <dbReference type="EMBL" id="GAP91958.2"/>
    </source>
</evidence>
<dbReference type="OrthoDB" id="40021at2759"/>
<dbReference type="EMBL" id="DF977502">
    <property type="protein sequence ID" value="GAP91958.2"/>
    <property type="molecule type" value="Genomic_DNA"/>
</dbReference>
<organism evidence="1">
    <name type="scientific">Rosellinia necatrix</name>
    <name type="common">White root-rot fungus</name>
    <dbReference type="NCBI Taxonomy" id="77044"/>
    <lineage>
        <taxon>Eukaryota</taxon>
        <taxon>Fungi</taxon>
        <taxon>Dikarya</taxon>
        <taxon>Ascomycota</taxon>
        <taxon>Pezizomycotina</taxon>
        <taxon>Sordariomycetes</taxon>
        <taxon>Xylariomycetidae</taxon>
        <taxon>Xylariales</taxon>
        <taxon>Xylariaceae</taxon>
        <taxon>Rosellinia</taxon>
    </lineage>
</organism>
<sequence>MTLLPAGKPPPHPVARAREVRDVTGAGGRRLARRGLLPRQRVGGPAGVVVGKLGASTVSLAELKTTVYAYHGEGFGIVSEEQLEAAMGRRIRFLHAGHVPYLVNAEHLGDRSVVAVNSGTSTKRLREKAGQ</sequence>
<proteinExistence type="predicted"/>
<accession>A0A1W2TTQ4</accession>
<keyword evidence="2" id="KW-1185">Reference proteome</keyword>
<reference evidence="1" key="1">
    <citation type="submission" date="2016-03" db="EMBL/GenBank/DDBJ databases">
        <title>Draft genome sequence of Rosellinia necatrix.</title>
        <authorList>
            <person name="Kanematsu S."/>
        </authorList>
    </citation>
    <scope>NUCLEOTIDE SEQUENCE [LARGE SCALE GENOMIC DNA]</scope>
    <source>
        <strain evidence="1">W97</strain>
    </source>
</reference>